<evidence type="ECO:0000313" key="3">
    <source>
        <dbReference type="EMBL" id="KAK2148322.1"/>
    </source>
</evidence>
<reference evidence="3" key="1">
    <citation type="journal article" date="2023" name="Mol. Biol. Evol.">
        <title>Third-Generation Sequencing Reveals the Adaptive Role of the Epigenome in Three Deep-Sea Polychaetes.</title>
        <authorList>
            <person name="Perez M."/>
            <person name="Aroh O."/>
            <person name="Sun Y."/>
            <person name="Lan Y."/>
            <person name="Juniper S.K."/>
            <person name="Young C.R."/>
            <person name="Angers B."/>
            <person name="Qian P.Y."/>
        </authorList>
    </citation>
    <scope>NUCLEOTIDE SEQUENCE</scope>
    <source>
        <strain evidence="3">P08H-3</strain>
    </source>
</reference>
<dbReference type="InterPro" id="IPR011701">
    <property type="entry name" value="MFS"/>
</dbReference>
<gene>
    <name evidence="3" type="ORF">LSH36_502g01000</name>
</gene>
<dbReference type="InterPro" id="IPR050327">
    <property type="entry name" value="Proton-linked_MCT"/>
</dbReference>
<feature type="transmembrane region" description="Helical" evidence="2">
    <location>
        <begin position="173"/>
        <end position="193"/>
    </location>
</feature>
<dbReference type="Proteomes" id="UP001208570">
    <property type="component" value="Unassembled WGS sequence"/>
</dbReference>
<evidence type="ECO:0000313" key="4">
    <source>
        <dbReference type="Proteomes" id="UP001208570"/>
    </source>
</evidence>
<feature type="transmembrane region" description="Helical" evidence="2">
    <location>
        <begin position="456"/>
        <end position="473"/>
    </location>
</feature>
<protein>
    <recommendedName>
        <fullName evidence="5">Monocarboxylate transporter</fullName>
    </recommendedName>
</protein>
<feature type="transmembrane region" description="Helical" evidence="2">
    <location>
        <begin position="109"/>
        <end position="132"/>
    </location>
</feature>
<dbReference type="GO" id="GO:0008028">
    <property type="term" value="F:monocarboxylic acid transmembrane transporter activity"/>
    <property type="evidence" value="ECO:0007669"/>
    <property type="project" value="TreeGrafter"/>
</dbReference>
<evidence type="ECO:0008006" key="5">
    <source>
        <dbReference type="Google" id="ProtNLM"/>
    </source>
</evidence>
<proteinExistence type="predicted"/>
<dbReference type="InterPro" id="IPR036259">
    <property type="entry name" value="MFS_trans_sf"/>
</dbReference>
<comment type="caution">
    <text evidence="3">The sequence shown here is derived from an EMBL/GenBank/DDBJ whole genome shotgun (WGS) entry which is preliminary data.</text>
</comment>
<keyword evidence="4" id="KW-1185">Reference proteome</keyword>
<keyword evidence="2" id="KW-1133">Transmembrane helix</keyword>
<feature type="transmembrane region" description="Helical" evidence="2">
    <location>
        <begin position="381"/>
        <end position="402"/>
    </location>
</feature>
<feature type="transmembrane region" description="Helical" evidence="2">
    <location>
        <begin position="85"/>
        <end position="103"/>
    </location>
</feature>
<accession>A0AAD9J8T2</accession>
<feature type="transmembrane region" description="Helical" evidence="2">
    <location>
        <begin position="343"/>
        <end position="361"/>
    </location>
</feature>
<dbReference type="SUPFAM" id="SSF103473">
    <property type="entry name" value="MFS general substrate transporter"/>
    <property type="match status" value="1"/>
</dbReference>
<name>A0AAD9J8T2_9ANNE</name>
<dbReference type="EMBL" id="JAODUP010000502">
    <property type="protein sequence ID" value="KAK2148322.1"/>
    <property type="molecule type" value="Genomic_DNA"/>
</dbReference>
<keyword evidence="2" id="KW-0812">Transmembrane</keyword>
<feature type="transmembrane region" description="Helical" evidence="2">
    <location>
        <begin position="414"/>
        <end position="436"/>
    </location>
</feature>
<evidence type="ECO:0000256" key="2">
    <source>
        <dbReference type="SAM" id="Phobius"/>
    </source>
</evidence>
<evidence type="ECO:0000256" key="1">
    <source>
        <dbReference type="SAM" id="MobiDB-lite"/>
    </source>
</evidence>
<dbReference type="AlphaFoldDB" id="A0AAD9J8T2"/>
<dbReference type="PANTHER" id="PTHR11360:SF284">
    <property type="entry name" value="EG:103B4.3 PROTEIN-RELATED"/>
    <property type="match status" value="1"/>
</dbReference>
<dbReference type="PANTHER" id="PTHR11360">
    <property type="entry name" value="MONOCARBOXYLATE TRANSPORTER"/>
    <property type="match status" value="1"/>
</dbReference>
<feature type="compositionally biased region" description="Polar residues" evidence="1">
    <location>
        <begin position="215"/>
        <end position="224"/>
    </location>
</feature>
<feature type="transmembrane region" description="Helical" evidence="2">
    <location>
        <begin position="144"/>
        <end position="167"/>
    </location>
</feature>
<feature type="region of interest" description="Disordered" evidence="1">
    <location>
        <begin position="215"/>
        <end position="243"/>
    </location>
</feature>
<sequence>MVPIHVLMGMEIGSFGFYYVEYVDYFEAPSSLVGLISTVKAAVHYVLRSNVNNIPPTVFNTNLTLSYVVGLVNSSILKRTAARTTAIYSGVMYVLGFLLTSYAPNIYVLFITNGVLPGMAGSMCLMTMNFLAQKHFTTNRAFGIGCLSVSLSVGLTIAPVLLTFLIQTYGWRGSIFILAALYAHITVLGWLCMEPPALCKAESVKSDPVVVTNKAQHNDCGSQQRRAKLGQRNPKNQTEREDEHYAMSLTSPIRVNDVEVKWKSNNRKQSMRKTEIIATGGISRDTDTRIDDTFGRHISVTVSSSSAPGQENIVDGGCSGRGNPIKSFLIDVFDVSLLKNGNFVMACLCIMLARYNMTLFIQHMPLKATTLALSTDEVSFVMSLFSVVQTVAKICCMVCVNLKWINEMTLCGCGILISGVANCLTLLHSITGLSVAAALEGIGTGYIYDVTHNYDIPFILGGILGLVGVYGIGKSR</sequence>
<dbReference type="Pfam" id="PF07690">
    <property type="entry name" value="MFS_1"/>
    <property type="match status" value="1"/>
</dbReference>
<keyword evidence="2" id="KW-0472">Membrane</keyword>
<organism evidence="3 4">
    <name type="scientific">Paralvinella palmiformis</name>
    <dbReference type="NCBI Taxonomy" id="53620"/>
    <lineage>
        <taxon>Eukaryota</taxon>
        <taxon>Metazoa</taxon>
        <taxon>Spiralia</taxon>
        <taxon>Lophotrochozoa</taxon>
        <taxon>Annelida</taxon>
        <taxon>Polychaeta</taxon>
        <taxon>Sedentaria</taxon>
        <taxon>Canalipalpata</taxon>
        <taxon>Terebellida</taxon>
        <taxon>Terebelliformia</taxon>
        <taxon>Alvinellidae</taxon>
        <taxon>Paralvinella</taxon>
    </lineage>
</organism>
<dbReference type="Gene3D" id="1.20.1250.20">
    <property type="entry name" value="MFS general substrate transporter like domains"/>
    <property type="match status" value="1"/>
</dbReference>